<feature type="active site" description="Tele-phosphohistidine intermediate" evidence="2">
    <location>
        <position position="11"/>
    </location>
</feature>
<evidence type="ECO:0000256" key="3">
    <source>
        <dbReference type="PIRSR" id="PIRSR613078-2"/>
    </source>
</evidence>
<dbReference type="InterPro" id="IPR013078">
    <property type="entry name" value="His_Pase_superF_clade-1"/>
</dbReference>
<dbReference type="Pfam" id="PF00300">
    <property type="entry name" value="His_Phos_1"/>
    <property type="match status" value="1"/>
</dbReference>
<comment type="caution">
    <text evidence="5">The sequence shown here is derived from an EMBL/GenBank/DDBJ whole genome shotgun (WGS) entry which is preliminary data.</text>
</comment>
<dbReference type="GO" id="GO:0043456">
    <property type="term" value="P:regulation of pentose-phosphate shunt"/>
    <property type="evidence" value="ECO:0007669"/>
    <property type="project" value="TreeGrafter"/>
</dbReference>
<feature type="binding site" evidence="3">
    <location>
        <begin position="175"/>
        <end position="176"/>
    </location>
    <ligand>
        <name>substrate</name>
    </ligand>
</feature>
<feature type="binding site" evidence="3">
    <location>
        <position position="60"/>
    </location>
    <ligand>
        <name>substrate</name>
    </ligand>
</feature>
<keyword evidence="6" id="KW-1185">Reference proteome</keyword>
<dbReference type="SUPFAM" id="SSF53254">
    <property type="entry name" value="Phosphoglycerate mutase-like"/>
    <property type="match status" value="1"/>
</dbReference>
<dbReference type="InterPro" id="IPR051695">
    <property type="entry name" value="Phosphoglycerate_Mutase"/>
</dbReference>
<accession>A0A0R1RPR1</accession>
<dbReference type="GO" id="GO:0004331">
    <property type="term" value="F:fructose-2,6-bisphosphate 2-phosphatase activity"/>
    <property type="evidence" value="ECO:0007669"/>
    <property type="project" value="TreeGrafter"/>
</dbReference>
<dbReference type="STRING" id="1423778.FC70_GL000967"/>
<dbReference type="KEGG" id="lol:LACOL_0330"/>
<dbReference type="GO" id="GO:0005829">
    <property type="term" value="C:cytosol"/>
    <property type="evidence" value="ECO:0007669"/>
    <property type="project" value="TreeGrafter"/>
</dbReference>
<dbReference type="GO" id="GO:0045820">
    <property type="term" value="P:negative regulation of glycolytic process"/>
    <property type="evidence" value="ECO:0007669"/>
    <property type="project" value="TreeGrafter"/>
</dbReference>
<proteinExistence type="predicted"/>
<dbReference type="InterPro" id="IPR029033">
    <property type="entry name" value="His_PPase_superfam"/>
</dbReference>
<gene>
    <name evidence="5" type="ORF">FC70_GL000967</name>
</gene>
<evidence type="ECO:0000313" key="6">
    <source>
        <dbReference type="Proteomes" id="UP000051697"/>
    </source>
</evidence>
<name>A0A0R1RPR1_9LACO</name>
<feature type="binding site" evidence="3">
    <location>
        <begin position="10"/>
        <end position="17"/>
    </location>
    <ligand>
        <name>substrate</name>
    </ligand>
</feature>
<evidence type="ECO:0000313" key="5">
    <source>
        <dbReference type="EMBL" id="KRL55371.1"/>
    </source>
</evidence>
<feature type="site" description="Transition state stabilizer" evidence="4">
    <location>
        <position position="174"/>
    </location>
</feature>
<dbReference type="OrthoDB" id="4131070at2"/>
<evidence type="ECO:0000256" key="1">
    <source>
        <dbReference type="ARBA" id="ARBA00022801"/>
    </source>
</evidence>
<feature type="active site" description="Proton donor/acceptor" evidence="2">
    <location>
        <position position="88"/>
    </location>
</feature>
<protein>
    <submittedName>
        <fullName evidence="5">Phosphoglycerate mutase</fullName>
    </submittedName>
</protein>
<dbReference type="SMART" id="SM00855">
    <property type="entry name" value="PGAM"/>
    <property type="match status" value="1"/>
</dbReference>
<dbReference type="EMBL" id="AZFE01000031">
    <property type="protein sequence ID" value="KRL55371.1"/>
    <property type="molecule type" value="Genomic_DNA"/>
</dbReference>
<dbReference type="Gene3D" id="3.40.50.1240">
    <property type="entry name" value="Phosphoglycerate mutase-like"/>
    <property type="match status" value="1"/>
</dbReference>
<feature type="binding site" evidence="3">
    <location>
        <begin position="88"/>
        <end position="91"/>
    </location>
    <ligand>
        <name>substrate</name>
    </ligand>
</feature>
<sequence length="220" mass="24885">MKKLNVYAVRHGQTYFNIYNKLQGWSNSPLTQKGIDDAHDAGKRLAGIQFAAAYSSDTTRAEETAKVILKENQMSKLVVPETQSYFREQFYGSFEGTNMDAAWYSTGAPHGVPTFKAIVDQYSIGKAKDFMKEADPFHHAENNKEYWERIDQGIDLIRNNRDLNDGDNVLLISHGNTLLSLMERFGQGKFDLSVRPANGSVTKLIITDQDVTVDFYNQTK</sequence>
<dbReference type="RefSeq" id="WP_057889919.1">
    <property type="nucleotide sequence ID" value="NZ_AZFE01000031.1"/>
</dbReference>
<organism evidence="5 6">
    <name type="scientific">Paucilactobacillus oligofermentans DSM 15707 = LMG 22743</name>
    <dbReference type="NCBI Taxonomy" id="1423778"/>
    <lineage>
        <taxon>Bacteria</taxon>
        <taxon>Bacillati</taxon>
        <taxon>Bacillota</taxon>
        <taxon>Bacilli</taxon>
        <taxon>Lactobacillales</taxon>
        <taxon>Lactobacillaceae</taxon>
        <taxon>Paucilactobacillus</taxon>
    </lineage>
</organism>
<evidence type="ECO:0000256" key="4">
    <source>
        <dbReference type="PIRSR" id="PIRSR613078-3"/>
    </source>
</evidence>
<dbReference type="CDD" id="cd07067">
    <property type="entry name" value="HP_PGM_like"/>
    <property type="match status" value="1"/>
</dbReference>
<dbReference type="AlphaFoldDB" id="A0A0R1RPR1"/>
<reference evidence="5 6" key="1">
    <citation type="journal article" date="2015" name="Genome Announc.">
        <title>Expanding the biotechnology potential of lactobacilli through comparative genomics of 213 strains and associated genera.</title>
        <authorList>
            <person name="Sun Z."/>
            <person name="Harris H.M."/>
            <person name="McCann A."/>
            <person name="Guo C."/>
            <person name="Argimon S."/>
            <person name="Zhang W."/>
            <person name="Yang X."/>
            <person name="Jeffery I.B."/>
            <person name="Cooney J.C."/>
            <person name="Kagawa T.F."/>
            <person name="Liu W."/>
            <person name="Song Y."/>
            <person name="Salvetti E."/>
            <person name="Wrobel A."/>
            <person name="Rasinkangas P."/>
            <person name="Parkhill J."/>
            <person name="Rea M.C."/>
            <person name="O'Sullivan O."/>
            <person name="Ritari J."/>
            <person name="Douillard F.P."/>
            <person name="Paul Ross R."/>
            <person name="Yang R."/>
            <person name="Briner A.E."/>
            <person name="Felis G.E."/>
            <person name="de Vos W.M."/>
            <person name="Barrangou R."/>
            <person name="Klaenhammer T.R."/>
            <person name="Caufield P.W."/>
            <person name="Cui Y."/>
            <person name="Zhang H."/>
            <person name="O'Toole P.W."/>
        </authorList>
    </citation>
    <scope>NUCLEOTIDE SEQUENCE [LARGE SCALE GENOMIC DNA]</scope>
    <source>
        <strain evidence="5 6">DSM 15707</strain>
    </source>
</reference>
<dbReference type="PATRIC" id="fig|1423778.4.peg.1000"/>
<evidence type="ECO:0000256" key="2">
    <source>
        <dbReference type="PIRSR" id="PIRSR613078-1"/>
    </source>
</evidence>
<dbReference type="PANTHER" id="PTHR46517:SF1">
    <property type="entry name" value="FRUCTOSE-2,6-BISPHOSPHATASE TIGAR"/>
    <property type="match status" value="1"/>
</dbReference>
<dbReference type="Proteomes" id="UP000051697">
    <property type="component" value="Unassembled WGS sequence"/>
</dbReference>
<dbReference type="PANTHER" id="PTHR46517">
    <property type="entry name" value="FRUCTOSE-2,6-BISPHOSPHATASE TIGAR"/>
    <property type="match status" value="1"/>
</dbReference>
<keyword evidence="1" id="KW-0378">Hydrolase</keyword>